<evidence type="ECO:0000256" key="1">
    <source>
        <dbReference type="SAM" id="SignalP"/>
    </source>
</evidence>
<evidence type="ECO:0000313" key="2">
    <source>
        <dbReference type="EMBL" id="RIV27877.1"/>
    </source>
</evidence>
<evidence type="ECO:0000313" key="3">
    <source>
        <dbReference type="Proteomes" id="UP000283523"/>
    </source>
</evidence>
<dbReference type="OrthoDB" id="946491at2"/>
<accession>A0A418MKA6</accession>
<name>A0A418MKA6_9BACT</name>
<evidence type="ECO:0008006" key="4">
    <source>
        <dbReference type="Google" id="ProtNLM"/>
    </source>
</evidence>
<reference evidence="2 3" key="1">
    <citation type="submission" date="2018-08" db="EMBL/GenBank/DDBJ databases">
        <title>Fibrisoma montanum sp. nov., isolated from Danxia mountain soil.</title>
        <authorList>
            <person name="Huang Y."/>
        </authorList>
    </citation>
    <scope>NUCLEOTIDE SEQUENCE [LARGE SCALE GENOMIC DNA]</scope>
    <source>
        <strain evidence="2 3">HYT19</strain>
    </source>
</reference>
<dbReference type="Proteomes" id="UP000283523">
    <property type="component" value="Unassembled WGS sequence"/>
</dbReference>
<organism evidence="2 3">
    <name type="scientific">Fibrisoma montanum</name>
    <dbReference type="NCBI Taxonomy" id="2305895"/>
    <lineage>
        <taxon>Bacteria</taxon>
        <taxon>Pseudomonadati</taxon>
        <taxon>Bacteroidota</taxon>
        <taxon>Cytophagia</taxon>
        <taxon>Cytophagales</taxon>
        <taxon>Spirosomataceae</taxon>
        <taxon>Fibrisoma</taxon>
    </lineage>
</organism>
<keyword evidence="3" id="KW-1185">Reference proteome</keyword>
<feature type="chain" id="PRO_5019287881" description="Lipocalin-like domain-containing protein" evidence="1">
    <location>
        <begin position="23"/>
        <end position="160"/>
    </location>
</feature>
<keyword evidence="1" id="KW-0732">Signal</keyword>
<protein>
    <recommendedName>
        <fullName evidence="4">Lipocalin-like domain-containing protein</fullName>
    </recommendedName>
</protein>
<feature type="signal peptide" evidence="1">
    <location>
        <begin position="1"/>
        <end position="22"/>
    </location>
</feature>
<gene>
    <name evidence="2" type="ORF">DYU11_05085</name>
</gene>
<proteinExistence type="predicted"/>
<dbReference type="AlphaFoldDB" id="A0A418MKA6"/>
<comment type="caution">
    <text evidence="2">The sequence shown here is derived from an EMBL/GenBank/DDBJ whole genome shotgun (WGS) entry which is preliminary data.</text>
</comment>
<sequence>MACSWLLVVAGFVIGCSSGPTAGFSTGPGDPRVVGTWRLAERGFFQDSVYTIRIDTVNYNRDTTFYVIRRYGTTNPQTLTFEHDGKLTTEGSEVSYYRPINNYRVDPDALRPDSDTLRLNLFISTNGANVRFQQALRVRQDSLLIIPPCNACYIKFVRSQ</sequence>
<dbReference type="EMBL" id="QXED01000001">
    <property type="protein sequence ID" value="RIV27877.1"/>
    <property type="molecule type" value="Genomic_DNA"/>
</dbReference>